<dbReference type="AlphaFoldDB" id="A0A654U4R2"/>
<protein>
    <submittedName>
        <fullName evidence="1">Uncharacterized protein</fullName>
    </submittedName>
</protein>
<reference evidence="1 2" key="1">
    <citation type="submission" date="2015-03" db="EMBL/GenBank/DDBJ databases">
        <authorList>
            <consortium name="Pathogen Informatics"/>
        </authorList>
    </citation>
    <scope>NUCLEOTIDE SEQUENCE [LARGE SCALE GENOMIC DNA]</scope>
    <source>
        <strain evidence="1 2">C09601061</strain>
    </source>
</reference>
<dbReference type="EMBL" id="CGCX01001503">
    <property type="protein sequence ID" value="CFR96120.1"/>
    <property type="molecule type" value="Genomic_DNA"/>
</dbReference>
<organism evidence="1 2">
    <name type="scientific">Mycobacterium tuberculosis</name>
    <dbReference type="NCBI Taxonomy" id="1773"/>
    <lineage>
        <taxon>Bacteria</taxon>
        <taxon>Bacillati</taxon>
        <taxon>Actinomycetota</taxon>
        <taxon>Actinomycetes</taxon>
        <taxon>Mycobacteriales</taxon>
        <taxon>Mycobacteriaceae</taxon>
        <taxon>Mycobacterium</taxon>
        <taxon>Mycobacterium tuberculosis complex</taxon>
    </lineage>
</organism>
<evidence type="ECO:0000313" key="1">
    <source>
        <dbReference type="EMBL" id="CFR96120.1"/>
    </source>
</evidence>
<proteinExistence type="predicted"/>
<gene>
    <name evidence="1" type="ORF">ERS007657_03258</name>
</gene>
<sequence>MITNGHMKLFHCETTVIIAKAARTGRLLGITTCTITSKVLAPSRRAALIKSSGMRRKCSRSRKIAYGEPNINGSTNAQNVLRRPSWAIIRYSGTTVTVPGTIKVAT</sequence>
<dbReference type="Proteomes" id="UP000046680">
    <property type="component" value="Unassembled WGS sequence"/>
</dbReference>
<evidence type="ECO:0000313" key="2">
    <source>
        <dbReference type="Proteomes" id="UP000046680"/>
    </source>
</evidence>
<name>A0A654U4R2_MYCTX</name>
<accession>A0A654U4R2</accession>